<comment type="subcellular location">
    <subcellularLocation>
        <location evidence="1">Secreted</location>
    </subcellularLocation>
</comment>
<evidence type="ECO:0000256" key="3">
    <source>
        <dbReference type="ARBA" id="ARBA00022729"/>
    </source>
</evidence>
<dbReference type="SUPFAM" id="SSF50814">
    <property type="entry name" value="Lipocalins"/>
    <property type="match status" value="1"/>
</dbReference>
<keyword evidence="3 6" id="KW-0732">Signal</keyword>
<reference evidence="8" key="1">
    <citation type="submission" date="2013-10" db="EMBL/GenBank/DDBJ databases">
        <authorList>
            <person name="Schartl M."/>
            <person name="Warren W."/>
        </authorList>
    </citation>
    <scope>NUCLEOTIDE SEQUENCE [LARGE SCALE GENOMIC DNA]</scope>
    <source>
        <strain evidence="8">female</strain>
    </source>
</reference>
<evidence type="ECO:0000256" key="4">
    <source>
        <dbReference type="ARBA" id="ARBA00023180"/>
    </source>
</evidence>
<feature type="signal peptide" evidence="6">
    <location>
        <begin position="1"/>
        <end position="19"/>
    </location>
</feature>
<dbReference type="STRING" id="48698.ENSPFOP00000010952"/>
<proteinExistence type="predicted"/>
<feature type="region of interest" description="Disordered" evidence="5">
    <location>
        <begin position="203"/>
        <end position="232"/>
    </location>
</feature>
<name>A0A087XYU9_POEFO</name>
<dbReference type="EMBL" id="AYCK01011407">
    <property type="status" value="NOT_ANNOTATED_CDS"/>
    <property type="molecule type" value="Genomic_DNA"/>
</dbReference>
<dbReference type="InterPro" id="IPR012674">
    <property type="entry name" value="Calycin"/>
</dbReference>
<sequence>MAAAKVALLLLLAAIGCNAAPAPEECQGLAKRLPTKNLHEIYGEWVLVWSVSDFHAGQDLLGNLTSSHVEFRLLADNKTIEYLEKNKFSNSCTSYFINLTIPSDDGEHHTLPTHSIRVEKDGVEVEWNDPANVEFYESCDDCLLMTFKSSRMKFLLSYRREGSHRDVEQHKAAHDDHKKLAECLGVPHDKPYTYDGVADFCHKKSAPESKQGDHREPEQNKKRETRYKNQQG</sequence>
<accession>A0A087XYU9</accession>
<dbReference type="PANTHER" id="PTHR11967">
    <property type="entry name" value="ALPHA-1-ACID GLYCOPROTEIN"/>
    <property type="match status" value="1"/>
</dbReference>
<dbReference type="AlphaFoldDB" id="A0A087XYU9"/>
<reference evidence="7" key="2">
    <citation type="submission" date="2025-08" db="UniProtKB">
        <authorList>
            <consortium name="Ensembl"/>
        </authorList>
    </citation>
    <scope>IDENTIFICATION</scope>
</reference>
<evidence type="ECO:0008006" key="9">
    <source>
        <dbReference type="Google" id="ProtNLM"/>
    </source>
</evidence>
<dbReference type="PANTHER" id="PTHR11967:SF2">
    <property type="entry name" value="ALPHA-1-ACID GLYCOPROTEIN 1"/>
    <property type="match status" value="1"/>
</dbReference>
<keyword evidence="8" id="KW-1185">Reference proteome</keyword>
<dbReference type="Proteomes" id="UP000028760">
    <property type="component" value="Unassembled WGS sequence"/>
</dbReference>
<feature type="chain" id="PRO_5001833745" description="Apolipoprotein M" evidence="6">
    <location>
        <begin position="20"/>
        <end position="232"/>
    </location>
</feature>
<feature type="compositionally biased region" description="Basic and acidic residues" evidence="5">
    <location>
        <begin position="203"/>
        <end position="222"/>
    </location>
</feature>
<dbReference type="Ensembl" id="ENSPFOT00000010968.1">
    <property type="protein sequence ID" value="ENSPFOP00000010952.1"/>
    <property type="gene ID" value="ENSPFOG00000010963.1"/>
</dbReference>
<reference evidence="7" key="3">
    <citation type="submission" date="2025-09" db="UniProtKB">
        <authorList>
            <consortium name="Ensembl"/>
        </authorList>
    </citation>
    <scope>IDENTIFICATION</scope>
</reference>
<dbReference type="OMA" id="HEIYGEW"/>
<evidence type="ECO:0000256" key="2">
    <source>
        <dbReference type="ARBA" id="ARBA00022525"/>
    </source>
</evidence>
<dbReference type="GO" id="GO:0005576">
    <property type="term" value="C:extracellular region"/>
    <property type="evidence" value="ECO:0007669"/>
    <property type="project" value="UniProtKB-SubCell"/>
</dbReference>
<dbReference type="Gene3D" id="2.40.128.20">
    <property type="match status" value="1"/>
</dbReference>
<protein>
    <recommendedName>
        <fullName evidence="9">Apolipoprotein M</fullName>
    </recommendedName>
</protein>
<keyword evidence="4" id="KW-0325">Glycoprotein</keyword>
<dbReference type="GeneTree" id="ENSGT01030000234802"/>
<organism evidence="7 8">
    <name type="scientific">Poecilia formosa</name>
    <name type="common">Amazon molly</name>
    <name type="synonym">Limia formosa</name>
    <dbReference type="NCBI Taxonomy" id="48698"/>
    <lineage>
        <taxon>Eukaryota</taxon>
        <taxon>Metazoa</taxon>
        <taxon>Chordata</taxon>
        <taxon>Craniata</taxon>
        <taxon>Vertebrata</taxon>
        <taxon>Euteleostomi</taxon>
        <taxon>Actinopterygii</taxon>
        <taxon>Neopterygii</taxon>
        <taxon>Teleostei</taxon>
        <taxon>Neoteleostei</taxon>
        <taxon>Acanthomorphata</taxon>
        <taxon>Ovalentaria</taxon>
        <taxon>Atherinomorphae</taxon>
        <taxon>Cyprinodontiformes</taxon>
        <taxon>Poeciliidae</taxon>
        <taxon>Poeciliinae</taxon>
        <taxon>Poecilia</taxon>
    </lineage>
</organism>
<evidence type="ECO:0000256" key="1">
    <source>
        <dbReference type="ARBA" id="ARBA00004613"/>
    </source>
</evidence>
<evidence type="ECO:0000256" key="5">
    <source>
        <dbReference type="SAM" id="MobiDB-lite"/>
    </source>
</evidence>
<evidence type="ECO:0000313" key="8">
    <source>
        <dbReference type="Proteomes" id="UP000028760"/>
    </source>
</evidence>
<evidence type="ECO:0000256" key="6">
    <source>
        <dbReference type="SAM" id="SignalP"/>
    </source>
</evidence>
<evidence type="ECO:0000313" key="7">
    <source>
        <dbReference type="Ensembl" id="ENSPFOP00000010952.1"/>
    </source>
</evidence>
<keyword evidence="2" id="KW-0964">Secreted</keyword>
<dbReference type="PROSITE" id="PS51257">
    <property type="entry name" value="PROKAR_LIPOPROTEIN"/>
    <property type="match status" value="1"/>
</dbReference>